<accession>A0ABS7HJ31</accession>
<dbReference type="InterPro" id="IPR036514">
    <property type="entry name" value="SGNH_hydro_sf"/>
</dbReference>
<comment type="caution">
    <text evidence="2">The sequence shown here is derived from an EMBL/GenBank/DDBJ whole genome shotgun (WGS) entry which is preliminary data.</text>
</comment>
<gene>
    <name evidence="2" type="ORF">JNB62_02270</name>
</gene>
<proteinExistence type="predicted"/>
<protein>
    <recommendedName>
        <fullName evidence="4">SGNH/GDSL hydrolase family protein</fullName>
    </recommendedName>
</protein>
<reference evidence="2 3" key="1">
    <citation type="journal article" date="2021" name="MBio">
        <title>Poor Competitiveness of Bradyrhizobium in Pigeon Pea Root Colonization in Indian Soils.</title>
        <authorList>
            <person name="Chalasani D."/>
            <person name="Basu A."/>
            <person name="Pullabhotla S.V.S.R.N."/>
            <person name="Jorrin B."/>
            <person name="Neal A.L."/>
            <person name="Poole P.S."/>
            <person name="Podile A.R."/>
            <person name="Tkacz A."/>
        </authorList>
    </citation>
    <scope>NUCLEOTIDE SEQUENCE [LARGE SCALE GENOMIC DNA]</scope>
    <source>
        <strain evidence="2 3">HU14</strain>
    </source>
</reference>
<dbReference type="EMBL" id="JAEUAW010000002">
    <property type="protein sequence ID" value="MBW9092504.1"/>
    <property type="molecule type" value="Genomic_DNA"/>
</dbReference>
<name>A0ABS7HJ31_9MICO</name>
<dbReference type="Gene3D" id="3.40.50.1110">
    <property type="entry name" value="SGNH hydrolase"/>
    <property type="match status" value="2"/>
</dbReference>
<evidence type="ECO:0000256" key="1">
    <source>
        <dbReference type="SAM" id="MobiDB-lite"/>
    </source>
</evidence>
<feature type="region of interest" description="Disordered" evidence="1">
    <location>
        <begin position="1"/>
        <end position="20"/>
    </location>
</feature>
<evidence type="ECO:0000313" key="2">
    <source>
        <dbReference type="EMBL" id="MBW9092504.1"/>
    </source>
</evidence>
<dbReference type="Proteomes" id="UP001196843">
    <property type="component" value="Unassembled WGS sequence"/>
</dbReference>
<evidence type="ECO:0008006" key="4">
    <source>
        <dbReference type="Google" id="ProtNLM"/>
    </source>
</evidence>
<dbReference type="RefSeq" id="WP_220299263.1">
    <property type="nucleotide sequence ID" value="NZ_JAEUAW010000002.1"/>
</dbReference>
<evidence type="ECO:0000313" key="3">
    <source>
        <dbReference type="Proteomes" id="UP001196843"/>
    </source>
</evidence>
<organism evidence="2 3">
    <name type="scientific">Microbacterium jejuense</name>
    <dbReference type="NCBI Taxonomy" id="1263637"/>
    <lineage>
        <taxon>Bacteria</taxon>
        <taxon>Bacillati</taxon>
        <taxon>Actinomycetota</taxon>
        <taxon>Actinomycetes</taxon>
        <taxon>Micrococcales</taxon>
        <taxon>Microbacteriaceae</taxon>
        <taxon>Microbacterium</taxon>
    </lineage>
</organism>
<keyword evidence="3" id="KW-1185">Reference proteome</keyword>
<sequence>MIAAPAENTPGSSRPTIARWGDSLTQQGDDAGLSALTRAAVLNAGVGGETSTTVAARMGAIPITAHVCGNSHPREHLISFVSPTGFRPLLQGSGTTNSLLGGWLDGVPGVVFARDDVEGGYVFVADDESPPPFAGHAAYIPYVHDAYLSSIGVLWVGRNNFRDVRTVISDLSAMIARLKTGRFLVLTVLHGGDDHPRSTTGRAITTLNAAISMTWKDHVLDVDEELRRIHAAPGETASVVPARIRKDAVHLTAEGQGTVSELIAAACRQRGWV</sequence>